<keyword evidence="1" id="KW-1133">Transmembrane helix</keyword>
<evidence type="ECO:0000313" key="3">
    <source>
        <dbReference type="Proteomes" id="UP001339962"/>
    </source>
</evidence>
<feature type="transmembrane region" description="Helical" evidence="1">
    <location>
        <begin position="166"/>
        <end position="186"/>
    </location>
</feature>
<feature type="transmembrane region" description="Helical" evidence="1">
    <location>
        <begin position="5"/>
        <end position="21"/>
    </location>
</feature>
<keyword evidence="1" id="KW-0812">Transmembrane</keyword>
<accession>A0ABD5IXB8</accession>
<proteinExistence type="predicted"/>
<comment type="caution">
    <text evidence="2">The sequence shown here is derived from an EMBL/GenBank/DDBJ whole genome shotgun (WGS) entry which is preliminary data.</text>
</comment>
<organism evidence="2 3">
    <name type="scientific">Anoxybacteroides rupiense</name>
    <dbReference type="NCBI Taxonomy" id="311460"/>
    <lineage>
        <taxon>Bacteria</taxon>
        <taxon>Bacillati</taxon>
        <taxon>Bacillota</taxon>
        <taxon>Bacilli</taxon>
        <taxon>Bacillales</taxon>
        <taxon>Anoxybacillaceae</taxon>
        <taxon>Anoxybacteroides</taxon>
    </lineage>
</organism>
<dbReference type="EMBL" id="JARTLI010000013">
    <property type="protein sequence ID" value="MED5052006.1"/>
    <property type="molecule type" value="Genomic_DNA"/>
</dbReference>
<feature type="transmembrane region" description="Helical" evidence="1">
    <location>
        <begin position="28"/>
        <end position="45"/>
    </location>
</feature>
<reference evidence="2 3" key="1">
    <citation type="submission" date="2023-03" db="EMBL/GenBank/DDBJ databases">
        <title>Bacillus Genome Sequencing.</title>
        <authorList>
            <person name="Dunlap C."/>
        </authorList>
    </citation>
    <scope>NUCLEOTIDE SEQUENCE [LARGE SCALE GENOMIC DNA]</scope>
    <source>
        <strain evidence="2 3">NRS-38</strain>
    </source>
</reference>
<gene>
    <name evidence="2" type="ORF">P9850_09100</name>
</gene>
<name>A0ABD5IXB8_9BACL</name>
<feature type="transmembrane region" description="Helical" evidence="1">
    <location>
        <begin position="51"/>
        <end position="68"/>
    </location>
</feature>
<feature type="transmembrane region" description="Helical" evidence="1">
    <location>
        <begin position="104"/>
        <end position="123"/>
    </location>
</feature>
<dbReference type="RefSeq" id="WP_066145465.1">
    <property type="nucleotide sequence ID" value="NZ_JACIDF010000002.1"/>
</dbReference>
<sequence>MEGFYFYWCSWACWIFATFLMKKTKARTMLAAAVLISIMLSIYHITIGVFSITLSFLFALVIAYYFITKKSGWKLVYMLLSMMMVSFVYAAFHLLILIDPVWMLIDKTWMVAIMLTFVCLMLHHHFPERLLCIIAGSCQGEMMYAFVIKTYSFPYAIGSLAFLDELSLSCVCLALWSALENISVYADMVHKQMKRNKPL</sequence>
<dbReference type="Proteomes" id="UP001339962">
    <property type="component" value="Unassembled WGS sequence"/>
</dbReference>
<keyword evidence="1" id="KW-0472">Membrane</keyword>
<dbReference type="Pfam" id="PF24124">
    <property type="entry name" value="YphA"/>
    <property type="match status" value="1"/>
</dbReference>
<dbReference type="AlphaFoldDB" id="A0ABD5IXB8"/>
<feature type="transmembrane region" description="Helical" evidence="1">
    <location>
        <begin position="75"/>
        <end position="98"/>
    </location>
</feature>
<evidence type="ECO:0000313" key="2">
    <source>
        <dbReference type="EMBL" id="MED5052006.1"/>
    </source>
</evidence>
<dbReference type="PIRSF" id="PIRSF036710">
    <property type="entry name" value="YphA_Bacsu"/>
    <property type="match status" value="1"/>
</dbReference>
<evidence type="ECO:0000256" key="1">
    <source>
        <dbReference type="SAM" id="Phobius"/>
    </source>
</evidence>
<dbReference type="InterPro" id="IPR014617">
    <property type="entry name" value="YphA_Bacsu"/>
</dbReference>
<feature type="transmembrane region" description="Helical" evidence="1">
    <location>
        <begin position="130"/>
        <end position="146"/>
    </location>
</feature>
<protein>
    <submittedName>
        <fullName evidence="2">Uncharacterized protein</fullName>
    </submittedName>
</protein>